<evidence type="ECO:0000256" key="8">
    <source>
        <dbReference type="ARBA" id="ARBA00035425"/>
    </source>
</evidence>
<evidence type="ECO:0000256" key="2">
    <source>
        <dbReference type="ARBA" id="ARBA00007232"/>
    </source>
</evidence>
<feature type="region of interest" description="Disordered" evidence="9">
    <location>
        <begin position="88"/>
        <end position="128"/>
    </location>
</feature>
<evidence type="ECO:0000256" key="6">
    <source>
        <dbReference type="ARBA" id="ARBA00023274"/>
    </source>
</evidence>
<dbReference type="Ensembl" id="ENSPCET00000009948.1">
    <property type="protein sequence ID" value="ENSPCEP00000009618.1"/>
    <property type="gene ID" value="ENSPCEG00000007633.1"/>
</dbReference>
<dbReference type="GO" id="GO:0003735">
    <property type="term" value="F:structural constituent of ribosome"/>
    <property type="evidence" value="ECO:0007669"/>
    <property type="project" value="InterPro"/>
</dbReference>
<keyword evidence="4" id="KW-0689">Ribosomal protein</keyword>
<dbReference type="GO" id="GO:0005762">
    <property type="term" value="C:mitochondrial large ribosomal subunit"/>
    <property type="evidence" value="ECO:0007669"/>
    <property type="project" value="InterPro"/>
</dbReference>
<evidence type="ECO:0000313" key="11">
    <source>
        <dbReference type="Proteomes" id="UP000694393"/>
    </source>
</evidence>
<dbReference type="PANTHER" id="PTHR34090">
    <property type="entry name" value="39S RIBOSOMAL PROTEIN L52, MITOCHONDRIAL"/>
    <property type="match status" value="1"/>
</dbReference>
<reference evidence="10" key="2">
    <citation type="submission" date="2025-09" db="UniProtKB">
        <authorList>
            <consortium name="Ensembl"/>
        </authorList>
    </citation>
    <scope>IDENTIFICATION</scope>
</reference>
<evidence type="ECO:0000313" key="10">
    <source>
        <dbReference type="Ensembl" id="ENSPCEP00000009618.1"/>
    </source>
</evidence>
<sequence length="128" mass="14216">MVPPTSSPAVQTLLHMSTGVRALLGGGGLTVVPFLPCRHGLAPSSAGYGPLRDLPDWSFVDGRPAPPWKGQTRRRQEDKQRVALLAQEMEQGLRHWQDEQHQAQEMRDSKRQNQLQPKGGILRGPHTQ</sequence>
<protein>
    <recommendedName>
        <fullName evidence="7">Large ribosomal subunit protein mL52</fullName>
    </recommendedName>
    <alternativeName>
        <fullName evidence="8">39S ribosomal protein L52, mitochondrial</fullName>
    </alternativeName>
</protein>
<evidence type="ECO:0000256" key="4">
    <source>
        <dbReference type="ARBA" id="ARBA00022980"/>
    </source>
</evidence>
<evidence type="ECO:0000256" key="1">
    <source>
        <dbReference type="ARBA" id="ARBA00004173"/>
    </source>
</evidence>
<evidence type="ECO:0000256" key="7">
    <source>
        <dbReference type="ARBA" id="ARBA00035181"/>
    </source>
</evidence>
<comment type="similarity">
    <text evidence="2">Belongs to the mitochondrion-specific ribosomal protein mL52 family.</text>
</comment>
<dbReference type="InterPro" id="IPR034596">
    <property type="entry name" value="Ribosomal_mL52"/>
</dbReference>
<feature type="compositionally biased region" description="Basic and acidic residues" evidence="9">
    <location>
        <begin position="91"/>
        <end position="111"/>
    </location>
</feature>
<dbReference type="GO" id="GO:0032543">
    <property type="term" value="P:mitochondrial translation"/>
    <property type="evidence" value="ECO:0007669"/>
    <property type="project" value="InterPro"/>
</dbReference>
<evidence type="ECO:0000256" key="9">
    <source>
        <dbReference type="SAM" id="MobiDB-lite"/>
    </source>
</evidence>
<evidence type="ECO:0000256" key="3">
    <source>
        <dbReference type="ARBA" id="ARBA00022946"/>
    </source>
</evidence>
<dbReference type="Pfam" id="PF18699">
    <property type="entry name" value="MRPL52"/>
    <property type="match status" value="1"/>
</dbReference>
<keyword evidence="6" id="KW-0687">Ribonucleoprotein</keyword>
<name>A0A8C8VI21_9SAUR</name>
<comment type="subcellular location">
    <subcellularLocation>
        <location evidence="1">Mitochondrion</location>
    </subcellularLocation>
</comment>
<organism evidence="10 11">
    <name type="scientific">Pelusios castaneus</name>
    <name type="common">West African mud turtle</name>
    <dbReference type="NCBI Taxonomy" id="367368"/>
    <lineage>
        <taxon>Eukaryota</taxon>
        <taxon>Metazoa</taxon>
        <taxon>Chordata</taxon>
        <taxon>Craniata</taxon>
        <taxon>Vertebrata</taxon>
        <taxon>Euteleostomi</taxon>
        <taxon>Archelosauria</taxon>
        <taxon>Testudinata</taxon>
        <taxon>Testudines</taxon>
        <taxon>Pleurodira</taxon>
        <taxon>Pelomedusidae</taxon>
        <taxon>Pelusios</taxon>
    </lineage>
</organism>
<reference evidence="10" key="1">
    <citation type="submission" date="2025-08" db="UniProtKB">
        <authorList>
            <consortium name="Ensembl"/>
        </authorList>
    </citation>
    <scope>IDENTIFICATION</scope>
</reference>
<keyword evidence="5" id="KW-0496">Mitochondrion</keyword>
<accession>A0A8C8VI21</accession>
<keyword evidence="11" id="KW-1185">Reference proteome</keyword>
<dbReference type="AlphaFoldDB" id="A0A8C8VI21"/>
<proteinExistence type="inferred from homology"/>
<dbReference type="Proteomes" id="UP000694393">
    <property type="component" value="Unplaced"/>
</dbReference>
<evidence type="ECO:0000256" key="5">
    <source>
        <dbReference type="ARBA" id="ARBA00023128"/>
    </source>
</evidence>
<dbReference type="PANTHER" id="PTHR34090:SF1">
    <property type="entry name" value="LARGE RIBOSOMAL SUBUNIT PROTEIN ML52"/>
    <property type="match status" value="1"/>
</dbReference>
<keyword evidence="3" id="KW-0809">Transit peptide</keyword>